<dbReference type="Pfam" id="PF03492">
    <property type="entry name" value="Methyltransf_7"/>
    <property type="match status" value="3"/>
</dbReference>
<evidence type="ECO:0000313" key="2">
    <source>
        <dbReference type="Proteomes" id="UP000583929"/>
    </source>
</evidence>
<evidence type="ECO:0000313" key="1">
    <source>
        <dbReference type="EMBL" id="KAF4383385.1"/>
    </source>
</evidence>
<gene>
    <name evidence="1" type="ORF">G4B88_023959</name>
</gene>
<keyword evidence="2" id="KW-1185">Reference proteome</keyword>
<dbReference type="Proteomes" id="UP000583929">
    <property type="component" value="Unassembled WGS sequence"/>
</dbReference>
<dbReference type="EMBL" id="JAATIQ010000098">
    <property type="protein sequence ID" value="KAF4383385.1"/>
    <property type="molecule type" value="Genomic_DNA"/>
</dbReference>
<dbReference type="PANTHER" id="PTHR31009">
    <property type="entry name" value="S-ADENOSYL-L-METHIONINE:CARBOXYL METHYLTRANSFERASE FAMILY PROTEIN"/>
    <property type="match status" value="1"/>
</dbReference>
<dbReference type="GO" id="GO:0008168">
    <property type="term" value="F:methyltransferase activity"/>
    <property type="evidence" value="ECO:0007669"/>
    <property type="project" value="InterPro"/>
</dbReference>
<organism evidence="1 2">
    <name type="scientific">Cannabis sativa</name>
    <name type="common">Hemp</name>
    <name type="synonym">Marijuana</name>
    <dbReference type="NCBI Taxonomy" id="3483"/>
    <lineage>
        <taxon>Eukaryota</taxon>
        <taxon>Viridiplantae</taxon>
        <taxon>Streptophyta</taxon>
        <taxon>Embryophyta</taxon>
        <taxon>Tracheophyta</taxon>
        <taxon>Spermatophyta</taxon>
        <taxon>Magnoliopsida</taxon>
        <taxon>eudicotyledons</taxon>
        <taxon>Gunneridae</taxon>
        <taxon>Pentapetalae</taxon>
        <taxon>rosids</taxon>
        <taxon>fabids</taxon>
        <taxon>Rosales</taxon>
        <taxon>Cannabaceae</taxon>
        <taxon>Cannabis</taxon>
    </lineage>
</organism>
<feature type="non-terminal residue" evidence="1">
    <location>
        <position position="639"/>
    </location>
</feature>
<comment type="caution">
    <text evidence="1">The sequence shown here is derived from an EMBL/GenBank/DDBJ whole genome shotgun (WGS) entry which is preliminary data.</text>
</comment>
<accession>A0A7J6GKE3</accession>
<dbReference type="InterPro" id="IPR029063">
    <property type="entry name" value="SAM-dependent_MTases_sf"/>
</dbReference>
<proteinExistence type="predicted"/>
<reference evidence="1 2" key="1">
    <citation type="journal article" date="2020" name="bioRxiv">
        <title>Sequence and annotation of 42 cannabis genomes reveals extensive copy number variation in cannabinoid synthesis and pathogen resistance genes.</title>
        <authorList>
            <person name="Mckernan K.J."/>
            <person name="Helbert Y."/>
            <person name="Kane L.T."/>
            <person name="Ebling H."/>
            <person name="Zhang L."/>
            <person name="Liu B."/>
            <person name="Eaton Z."/>
            <person name="Mclaughlin S."/>
            <person name="Kingan S."/>
            <person name="Baybayan P."/>
            <person name="Concepcion G."/>
            <person name="Jordan M."/>
            <person name="Riva A."/>
            <person name="Barbazuk W."/>
            <person name="Harkins T."/>
        </authorList>
    </citation>
    <scope>NUCLEOTIDE SEQUENCE [LARGE SCALE GENOMIC DNA]</scope>
    <source>
        <strain evidence="2">cv. Jamaican Lion 4</strain>
        <tissue evidence="1">Leaf</tissue>
    </source>
</reference>
<protein>
    <submittedName>
        <fullName evidence="1">Uncharacterized protein</fullName>
    </submittedName>
</protein>
<dbReference type="Gene3D" id="3.40.50.150">
    <property type="entry name" value="Vaccinia Virus protein VP39"/>
    <property type="match status" value="3"/>
</dbReference>
<dbReference type="InterPro" id="IPR005299">
    <property type="entry name" value="MeTrfase_7"/>
</dbReference>
<sequence length="639" mass="72284">MELEQVLHMNSETIKVYCKKVLPKCLRIADLGCSSGPNTLTAVSTIFDIIEASCQSLNINTPTFQVFLNDLPGNDFNAVFQSLSSFYEKLKKEKGDKFGPCFITAMPGSFYERLFPDNSIHIVHSSYSLQWLSKVPKGLVDDETGEAHNKGNIYIWKTSSAVVFKSYLDQFQIDFTNFLRYRSEEMVSGGIMILTFIGSIDQSNSPKSIYEILGRTLNDMVKESIIEAKCLDNYNVPSYFPSAIEVKGVIEKEGSFCIQKLNTFEIAWDAGFTTINNNNEKHKSGKYVSDYIRAVMEPILVKQFGETIMDELFNRFAHKCLRIADLGCSSGPNTLTMVPNIFDIIEASCQSLNINTPTFQVFLNDLPRNDFNAVFQSLSSFYEKLKEEKADKFGPCFITAMPGSFYGRLFPDNSMHIKYVSDYIRAVAEPILVTQFGETIIDELFNRFANKVNESMSNENWKYVNLVISLTKNYYYEIKKNEQVLHMNCGVGQTSYATNSSLQREVMSIVRPILEESIEVYCNNKVLPKCLRIADLGCSSGPNTLTAVSNIFDIIEASSQSLNINSPTFQVFLNDLPGNDFNAIFRSLPSFYEKLKKEKGDKFGPCFITAMPGSFYGRLFPDNSMHIVHSSYSLQWLSK</sequence>
<dbReference type="SUPFAM" id="SSF53335">
    <property type="entry name" value="S-adenosyl-L-methionine-dependent methyltransferases"/>
    <property type="match status" value="4"/>
</dbReference>
<dbReference type="AlphaFoldDB" id="A0A7J6GKE3"/>
<name>A0A7J6GKE3_CANSA</name>